<evidence type="ECO:0000256" key="6">
    <source>
        <dbReference type="ARBA" id="ARBA00023125"/>
    </source>
</evidence>
<keyword evidence="4 12" id="KW-0347">Helicase</keyword>
<dbReference type="Gene3D" id="3.40.50.300">
    <property type="entry name" value="P-loop containing nucleotide triphosphate hydrolases"/>
    <property type="match status" value="2"/>
</dbReference>
<evidence type="ECO:0000259" key="10">
    <source>
        <dbReference type="PROSITE" id="PS51192"/>
    </source>
</evidence>
<keyword evidence="1" id="KW-0547">Nucleotide-binding</keyword>
<dbReference type="EMBL" id="DSGT01000012">
    <property type="protein sequence ID" value="HEW53442.1"/>
    <property type="molecule type" value="Genomic_DNA"/>
</dbReference>
<dbReference type="Pfam" id="PF08494">
    <property type="entry name" value="DEAD_assoc"/>
    <property type="match status" value="1"/>
</dbReference>
<evidence type="ECO:0000256" key="7">
    <source>
        <dbReference type="ARBA" id="ARBA00023204"/>
    </source>
</evidence>
<dbReference type="InterPro" id="IPR001650">
    <property type="entry name" value="Helicase_C-like"/>
</dbReference>
<gene>
    <name evidence="12" type="ORF">ENO77_04715</name>
</gene>
<dbReference type="PROSITE" id="PS51192">
    <property type="entry name" value="HELICASE_ATP_BIND_1"/>
    <property type="match status" value="1"/>
</dbReference>
<dbReference type="Pfam" id="PF19306">
    <property type="entry name" value="WHD_Lhr"/>
    <property type="match status" value="1"/>
</dbReference>
<feature type="domain" description="Helicase ATP-binding" evidence="10">
    <location>
        <begin position="36"/>
        <end position="216"/>
    </location>
</feature>
<keyword evidence="3" id="KW-0378">Hydrolase</keyword>
<keyword evidence="6" id="KW-0238">DNA-binding</keyword>
<dbReference type="SMART" id="SM00490">
    <property type="entry name" value="HELICc"/>
    <property type="match status" value="1"/>
</dbReference>
<dbReference type="GO" id="GO:0004386">
    <property type="term" value="F:helicase activity"/>
    <property type="evidence" value="ECO:0007669"/>
    <property type="project" value="UniProtKB-KW"/>
</dbReference>
<dbReference type="InterPro" id="IPR013701">
    <property type="entry name" value="Lhr-like_DEAD/DEAH_assoc"/>
</dbReference>
<evidence type="ECO:0000256" key="4">
    <source>
        <dbReference type="ARBA" id="ARBA00022806"/>
    </source>
</evidence>
<keyword evidence="7" id="KW-0234">DNA repair</keyword>
<feature type="domain" description="Helicase C-terminal" evidence="11">
    <location>
        <begin position="249"/>
        <end position="399"/>
    </location>
</feature>
<name>A0A7C2ZMK2_9CREN</name>
<dbReference type="InterPro" id="IPR014001">
    <property type="entry name" value="Helicase_ATP-bd"/>
</dbReference>
<dbReference type="GO" id="GO:0016887">
    <property type="term" value="F:ATP hydrolysis activity"/>
    <property type="evidence" value="ECO:0007669"/>
    <property type="project" value="TreeGrafter"/>
</dbReference>
<dbReference type="Pfam" id="PF00271">
    <property type="entry name" value="Helicase_C"/>
    <property type="match status" value="1"/>
</dbReference>
<dbReference type="SMART" id="SM00487">
    <property type="entry name" value="DEXDc"/>
    <property type="match status" value="1"/>
</dbReference>
<reference evidence="12" key="1">
    <citation type="journal article" date="2020" name="mSystems">
        <title>Genome- and Community-Level Interaction Insights into Carbon Utilization and Element Cycling Functions of Hydrothermarchaeota in Hydrothermal Sediment.</title>
        <authorList>
            <person name="Zhou Z."/>
            <person name="Liu Y."/>
            <person name="Xu W."/>
            <person name="Pan J."/>
            <person name="Luo Z.H."/>
            <person name="Li M."/>
        </authorList>
    </citation>
    <scope>NUCLEOTIDE SEQUENCE [LARGE SCALE GENOMIC DNA]</scope>
    <source>
        <strain evidence="12">SpSt-16</strain>
    </source>
</reference>
<sequence>MNSRGSLSISIPRDVVALLNRVGFAAPTAIQSIAIPKILTHDLDVVIAAPTGSGKTEAAVVPLLYRIARQHPTPRRGIKIIYITPLRALNRDLHSRIEKLAQLFGLRVAVWHGDTPSKARKQILKSPPDIVITTPESLQILLIKKDIRDGLKHLYAIVIDEAQELVSSERGSELTIALERIDSIAGRHIRRILISSPIGDVDAVAKYFFSGRRYDVAYVAGIKKYEIDVVLADGEYKDGMIDLNAIYSYICRRLLAEEEKSQILIFSNTRTSAEELGFNLTKCLGESVALHHGSLSRDIREVVETMFKRGNIQVVIATSSLELGIDIGGVDLVIQYLSPRQALRLIQRVGRAGHRESSVSKGIVVVPPLLTEIVESITLARRASKGLLEKPVPHIEPLDVVAHQIVGIMLEKNEVTVDELYSIISRAAPFNSLTISNFEKVLELLNSIGMIKCDRSSCRPTKKGMIYYLTTNMIPDTMHYITRSILDGRPVGLLDEDFVLTCNEGDVVVLAGKLWEVVSVDLEKKEVYVSPIKTSELAVLPKWVGELIPVYRNVARETCSIIRRICECDSEKCLDKLFDEYSVNPSIRDFLRRYRDKICRVYPRDDILVVEVNYLRKEGKTMMAFYTCLGSKASEAFSLLVSHIIRNLFGVATAYKSHQLGTVVLVSGFVDKNAISKLIKKLYELSKQPHRVEEMIENEIKNTTIFKYRLVSVAKKFGIISKDVESSEIRRIVEGLLNIDTLVAETLREIYTEKIDTSELLKFLGTIAKRGVKVFIRSSPSPFIEEMTSLGTLRSLIKYSLIPKNVEIEIVKRRLLDKELTAFCTSCYRVWSFRLIDMVNKCSDIFSCFIECASCGSRAVTLVDGNEEARLLKKALEKIKRSQATNKPKLLANERDVLEKHKKLVDFLMSHGIAGAIAIQGIGIGIETAKRVLARSSDLDSLITNIVEHEKLFFRTSKYWRR</sequence>
<protein>
    <submittedName>
        <fullName evidence="12">DEAD/DEAH box helicase</fullName>
    </submittedName>
</protein>
<evidence type="ECO:0000256" key="5">
    <source>
        <dbReference type="ARBA" id="ARBA00022840"/>
    </source>
</evidence>
<evidence type="ECO:0000256" key="3">
    <source>
        <dbReference type="ARBA" id="ARBA00022801"/>
    </source>
</evidence>
<dbReference type="SUPFAM" id="SSF52540">
    <property type="entry name" value="P-loop containing nucleoside triphosphate hydrolases"/>
    <property type="match status" value="1"/>
</dbReference>
<comment type="caution">
    <text evidence="12">The sequence shown here is derived from an EMBL/GenBank/DDBJ whole genome shotgun (WGS) entry which is preliminary data.</text>
</comment>
<dbReference type="InterPro" id="IPR052511">
    <property type="entry name" value="ATP-dep_Helicase"/>
</dbReference>
<dbReference type="PROSITE" id="PS51194">
    <property type="entry name" value="HELICASE_CTER"/>
    <property type="match status" value="1"/>
</dbReference>
<evidence type="ECO:0000256" key="9">
    <source>
        <dbReference type="ARBA" id="ARBA00093467"/>
    </source>
</evidence>
<proteinExistence type="inferred from homology"/>
<dbReference type="GO" id="GO:0006281">
    <property type="term" value="P:DNA repair"/>
    <property type="evidence" value="ECO:0007669"/>
    <property type="project" value="UniProtKB-KW"/>
</dbReference>
<dbReference type="InterPro" id="IPR027417">
    <property type="entry name" value="P-loop_NTPase"/>
</dbReference>
<accession>A0A7C2ZMK2</accession>
<dbReference type="Pfam" id="PF00270">
    <property type="entry name" value="DEAD"/>
    <property type="match status" value="1"/>
</dbReference>
<dbReference type="GO" id="GO:0003677">
    <property type="term" value="F:DNA binding"/>
    <property type="evidence" value="ECO:0007669"/>
    <property type="project" value="UniProtKB-KW"/>
</dbReference>
<dbReference type="GO" id="GO:0140097">
    <property type="term" value="F:catalytic activity, acting on DNA"/>
    <property type="evidence" value="ECO:0007669"/>
    <property type="project" value="UniProtKB-ARBA"/>
</dbReference>
<evidence type="ECO:0000256" key="1">
    <source>
        <dbReference type="ARBA" id="ARBA00022741"/>
    </source>
</evidence>
<dbReference type="PANTHER" id="PTHR47962">
    <property type="entry name" value="ATP-DEPENDENT HELICASE LHR-RELATED-RELATED"/>
    <property type="match status" value="1"/>
</dbReference>
<evidence type="ECO:0000256" key="2">
    <source>
        <dbReference type="ARBA" id="ARBA00022763"/>
    </source>
</evidence>
<dbReference type="AlphaFoldDB" id="A0A7C2ZMK2"/>
<keyword evidence="8" id="KW-0413">Isomerase</keyword>
<dbReference type="InterPro" id="IPR011545">
    <property type="entry name" value="DEAD/DEAH_box_helicase_dom"/>
</dbReference>
<dbReference type="InterPro" id="IPR017170">
    <property type="entry name" value="Lhr-like"/>
</dbReference>
<keyword evidence="2" id="KW-0227">DNA damage</keyword>
<evidence type="ECO:0000259" key="11">
    <source>
        <dbReference type="PROSITE" id="PS51194"/>
    </source>
</evidence>
<organism evidence="12">
    <name type="scientific">Ignisphaera aggregans</name>
    <dbReference type="NCBI Taxonomy" id="334771"/>
    <lineage>
        <taxon>Archaea</taxon>
        <taxon>Thermoproteota</taxon>
        <taxon>Thermoprotei</taxon>
        <taxon>Desulfurococcales</taxon>
        <taxon>Desulfurococcaceae</taxon>
        <taxon>Ignisphaera</taxon>
    </lineage>
</organism>
<dbReference type="InterPro" id="IPR045628">
    <property type="entry name" value="Lhr_WH_dom"/>
</dbReference>
<evidence type="ECO:0000313" key="12">
    <source>
        <dbReference type="EMBL" id="HEW53442.1"/>
    </source>
</evidence>
<dbReference type="GO" id="GO:0005524">
    <property type="term" value="F:ATP binding"/>
    <property type="evidence" value="ECO:0007669"/>
    <property type="project" value="UniProtKB-KW"/>
</dbReference>
<dbReference type="PANTHER" id="PTHR47962:SF5">
    <property type="entry name" value="ATP-DEPENDENT HELICASE LHR-RELATED"/>
    <property type="match status" value="1"/>
</dbReference>
<dbReference type="PIRSF" id="PIRSF037307">
    <property type="entry name" value="Lhr-like_helic_prd"/>
    <property type="match status" value="1"/>
</dbReference>
<comment type="similarity">
    <text evidence="9">Belongs to the Lhr helicase family. Lhr-Core subfamily.</text>
</comment>
<keyword evidence="5" id="KW-0067">ATP-binding</keyword>
<evidence type="ECO:0000256" key="8">
    <source>
        <dbReference type="ARBA" id="ARBA00023235"/>
    </source>
</evidence>